<dbReference type="EMBL" id="CANHGI010000006">
    <property type="protein sequence ID" value="CAI5454545.1"/>
    <property type="molecule type" value="Genomic_DNA"/>
</dbReference>
<protein>
    <submittedName>
        <fullName evidence="2">Uncharacterized protein</fullName>
    </submittedName>
</protein>
<keyword evidence="3" id="KW-1185">Reference proteome</keyword>
<name>A0A9P1J2L2_9PELO</name>
<accession>A0A9P1J2L2</accession>
<dbReference type="AlphaFoldDB" id="A0A9P1J2L2"/>
<keyword evidence="1" id="KW-0472">Membrane</keyword>
<dbReference type="Proteomes" id="UP001152747">
    <property type="component" value="Unassembled WGS sequence"/>
</dbReference>
<feature type="transmembrane region" description="Helical" evidence="1">
    <location>
        <begin position="41"/>
        <end position="58"/>
    </location>
</feature>
<organism evidence="2 3">
    <name type="scientific">Caenorhabditis angaria</name>
    <dbReference type="NCBI Taxonomy" id="860376"/>
    <lineage>
        <taxon>Eukaryota</taxon>
        <taxon>Metazoa</taxon>
        <taxon>Ecdysozoa</taxon>
        <taxon>Nematoda</taxon>
        <taxon>Chromadorea</taxon>
        <taxon>Rhabditida</taxon>
        <taxon>Rhabditina</taxon>
        <taxon>Rhabditomorpha</taxon>
        <taxon>Rhabditoidea</taxon>
        <taxon>Rhabditidae</taxon>
        <taxon>Peloderinae</taxon>
        <taxon>Caenorhabditis</taxon>
    </lineage>
</organism>
<evidence type="ECO:0000313" key="3">
    <source>
        <dbReference type="Proteomes" id="UP001152747"/>
    </source>
</evidence>
<reference evidence="2" key="1">
    <citation type="submission" date="2022-11" db="EMBL/GenBank/DDBJ databases">
        <authorList>
            <person name="Kikuchi T."/>
        </authorList>
    </citation>
    <scope>NUCLEOTIDE SEQUENCE</scope>
    <source>
        <strain evidence="2">PS1010</strain>
    </source>
</reference>
<keyword evidence="1" id="KW-1133">Transmembrane helix</keyword>
<proteinExistence type="predicted"/>
<dbReference type="OrthoDB" id="5873276at2759"/>
<gene>
    <name evidence="2" type="ORF">CAMP_LOCUS17182</name>
</gene>
<evidence type="ECO:0000313" key="2">
    <source>
        <dbReference type="EMBL" id="CAI5454545.1"/>
    </source>
</evidence>
<evidence type="ECO:0000256" key="1">
    <source>
        <dbReference type="SAM" id="Phobius"/>
    </source>
</evidence>
<keyword evidence="1" id="KW-0812">Transmembrane</keyword>
<sequence length="280" mass="32821">MKINPSFLVTIAGVGVGDLNPFDEPNTAGYDMIFFLFSEHYSRFFVMFIHFFSIWLILQVSVVNSQLTIEDWFFPVSVAPPADVKDNTIYDDEVNSSPEPETINKTNQQIKDYYEKDKWDKWNNQKPILQPVFKQNSIEEDLNINKSPRFLPNSEPVIIMSMTPINNTMQPEEITKIIETTVMATTSEIITTTLPTTTTNSNSIAIQKDYEFKKMRKDIFRLRNEMNLVKALLNKLYKRSYKKHRDFIPKKMHDSEVNRNHDSNDDKWIVVDGKLRRQKH</sequence>
<comment type="caution">
    <text evidence="2">The sequence shown here is derived from an EMBL/GenBank/DDBJ whole genome shotgun (WGS) entry which is preliminary data.</text>
</comment>